<keyword evidence="23" id="KW-1185">Reference proteome</keyword>
<comment type="similarity">
    <text evidence="16">Belongs to the NUP153 family.</text>
</comment>
<dbReference type="Pfam" id="PF08604">
    <property type="entry name" value="Nup153"/>
    <property type="match status" value="1"/>
</dbReference>
<dbReference type="GO" id="GO:0008270">
    <property type="term" value="F:zinc ion binding"/>
    <property type="evidence" value="ECO:0007669"/>
    <property type="project" value="UniProtKB-KW"/>
</dbReference>
<feature type="region of interest" description="Disordered" evidence="21">
    <location>
        <begin position="486"/>
        <end position="509"/>
    </location>
</feature>
<feature type="compositionally biased region" description="Polar residues" evidence="21">
    <location>
        <begin position="410"/>
        <end position="430"/>
    </location>
</feature>
<dbReference type="SMART" id="SM00547">
    <property type="entry name" value="ZnF_RBZ"/>
    <property type="match status" value="4"/>
</dbReference>
<evidence type="ECO:0000256" key="14">
    <source>
        <dbReference type="ARBA" id="ARBA00023136"/>
    </source>
</evidence>
<dbReference type="PROSITE" id="PS01358">
    <property type="entry name" value="ZF_RANBP2_1"/>
    <property type="match status" value="3"/>
</dbReference>
<feature type="region of interest" description="Disordered" evidence="21">
    <location>
        <begin position="1215"/>
        <end position="1246"/>
    </location>
</feature>
<dbReference type="GO" id="GO:0031965">
    <property type="term" value="C:nuclear membrane"/>
    <property type="evidence" value="ECO:0007669"/>
    <property type="project" value="UniProtKB-SubCell"/>
</dbReference>
<dbReference type="GO" id="GO:0008139">
    <property type="term" value="F:nuclear localization sequence binding"/>
    <property type="evidence" value="ECO:0007669"/>
    <property type="project" value="TreeGrafter"/>
</dbReference>
<evidence type="ECO:0000256" key="17">
    <source>
        <dbReference type="ARBA" id="ARBA00068609"/>
    </source>
</evidence>
<keyword evidence="13" id="KW-0906">Nuclear pore complex</keyword>
<dbReference type="PANTHER" id="PTHR23193:SF23">
    <property type="entry name" value="NUCLEAR PORE COMPLEX PROTEIN NUP153"/>
    <property type="match status" value="1"/>
</dbReference>
<evidence type="ECO:0000256" key="7">
    <source>
        <dbReference type="ARBA" id="ARBA00022771"/>
    </source>
</evidence>
<feature type="compositionally biased region" description="Polar residues" evidence="21">
    <location>
        <begin position="487"/>
        <end position="509"/>
    </location>
</feature>
<evidence type="ECO:0000256" key="13">
    <source>
        <dbReference type="ARBA" id="ARBA00023132"/>
    </source>
</evidence>
<feature type="domain" description="RanBP2-type" evidence="22">
    <location>
        <begin position="781"/>
        <end position="810"/>
    </location>
</feature>
<evidence type="ECO:0000256" key="11">
    <source>
        <dbReference type="ARBA" id="ARBA00023010"/>
    </source>
</evidence>
<dbReference type="InterPro" id="IPR013913">
    <property type="entry name" value="Nup153_N"/>
</dbReference>
<dbReference type="GO" id="GO:0017056">
    <property type="term" value="F:structural constituent of nuclear pore"/>
    <property type="evidence" value="ECO:0007669"/>
    <property type="project" value="TreeGrafter"/>
</dbReference>
<dbReference type="PANTHER" id="PTHR23193">
    <property type="entry name" value="NUCLEAR PORE COMPLEX PROTEIN NUP"/>
    <property type="match status" value="1"/>
</dbReference>
<keyword evidence="8" id="KW-0509">mRNA transport</keyword>
<evidence type="ECO:0000256" key="16">
    <source>
        <dbReference type="ARBA" id="ARBA00060842"/>
    </source>
</evidence>
<dbReference type="InterPro" id="IPR036443">
    <property type="entry name" value="Znf_RanBP2_sf"/>
</dbReference>
<feature type="region of interest" description="Disordered" evidence="21">
    <location>
        <begin position="410"/>
        <end position="446"/>
    </location>
</feature>
<feature type="region of interest" description="Disordered" evidence="21">
    <location>
        <begin position="1299"/>
        <end position="1319"/>
    </location>
</feature>
<keyword evidence="12" id="KW-0238">DNA-binding</keyword>
<keyword evidence="4" id="KW-0813">Transport</keyword>
<feature type="compositionally biased region" description="Basic and acidic residues" evidence="21">
    <location>
        <begin position="160"/>
        <end position="174"/>
    </location>
</feature>
<comment type="cofactor">
    <cofactor evidence="1">
        <name>Zn(2+)</name>
        <dbReference type="ChEBI" id="CHEBI:29105"/>
    </cofactor>
</comment>
<evidence type="ECO:0000256" key="6">
    <source>
        <dbReference type="ARBA" id="ARBA00022737"/>
    </source>
</evidence>
<dbReference type="PROSITE" id="PS50199">
    <property type="entry name" value="ZF_RANBP2_2"/>
    <property type="match status" value="3"/>
</dbReference>
<feature type="compositionally biased region" description="Polar residues" evidence="21">
    <location>
        <begin position="1215"/>
        <end position="1245"/>
    </location>
</feature>
<evidence type="ECO:0000256" key="10">
    <source>
        <dbReference type="ARBA" id="ARBA00022927"/>
    </source>
</evidence>
<gene>
    <name evidence="24" type="primary">NUP153</name>
</gene>
<feature type="domain" description="RanBP2-type" evidence="22">
    <location>
        <begin position="708"/>
        <end position="739"/>
    </location>
</feature>
<keyword evidence="7 20" id="KW-0863">Zinc-finger</keyword>
<dbReference type="GeneID" id="117672499"/>
<dbReference type="FunFam" id="4.10.1060.10:FF:000001">
    <property type="entry name" value="Nuclear pore complex protein Nup153"/>
    <property type="match status" value="3"/>
</dbReference>
<evidence type="ECO:0000256" key="5">
    <source>
        <dbReference type="ARBA" id="ARBA00022723"/>
    </source>
</evidence>
<evidence type="ECO:0000256" key="12">
    <source>
        <dbReference type="ARBA" id="ARBA00023125"/>
    </source>
</evidence>
<accession>A0A6P9CPD6</accession>
<dbReference type="OrthoDB" id="79830at2759"/>
<dbReference type="KEGG" id="pgut:117672499"/>
<dbReference type="Gene3D" id="4.10.1060.10">
    <property type="entry name" value="Zinc finger, RanBP2-type"/>
    <property type="match status" value="3"/>
</dbReference>
<evidence type="ECO:0000256" key="2">
    <source>
        <dbReference type="ARBA" id="ARBA00004126"/>
    </source>
</evidence>
<feature type="compositionally biased region" description="Low complexity" evidence="21">
    <location>
        <begin position="1169"/>
        <end position="1196"/>
    </location>
</feature>
<dbReference type="InterPro" id="IPR018892">
    <property type="entry name" value="Retro-transposon_transp_CS"/>
</dbReference>
<dbReference type="Proteomes" id="UP001652622">
    <property type="component" value="Unplaced"/>
</dbReference>
<dbReference type="GO" id="GO:0003677">
    <property type="term" value="F:DNA binding"/>
    <property type="evidence" value="ECO:0007669"/>
    <property type="project" value="UniProtKB-KW"/>
</dbReference>
<dbReference type="Pfam" id="PF00641">
    <property type="entry name" value="Zn_ribbon_RanBP"/>
    <property type="match status" value="3"/>
</dbReference>
<evidence type="ECO:0000259" key="22">
    <source>
        <dbReference type="PROSITE" id="PS50199"/>
    </source>
</evidence>
<proteinExistence type="inferred from homology"/>
<dbReference type="GO" id="GO:0051028">
    <property type="term" value="P:mRNA transport"/>
    <property type="evidence" value="ECO:0007669"/>
    <property type="project" value="UniProtKB-KW"/>
</dbReference>
<evidence type="ECO:0000313" key="24">
    <source>
        <dbReference type="RefSeq" id="XP_034285077.1"/>
    </source>
</evidence>
<evidence type="ECO:0000256" key="21">
    <source>
        <dbReference type="SAM" id="MobiDB-lite"/>
    </source>
</evidence>
<evidence type="ECO:0000256" key="1">
    <source>
        <dbReference type="ARBA" id="ARBA00001947"/>
    </source>
</evidence>
<keyword evidence="6" id="KW-0677">Repeat</keyword>
<feature type="compositionally biased region" description="Polar residues" evidence="21">
    <location>
        <begin position="1422"/>
        <end position="1435"/>
    </location>
</feature>
<keyword evidence="15" id="KW-0539">Nucleus</keyword>
<feature type="compositionally biased region" description="Low complexity" evidence="21">
    <location>
        <begin position="139"/>
        <end position="152"/>
    </location>
</feature>
<evidence type="ECO:0000256" key="8">
    <source>
        <dbReference type="ARBA" id="ARBA00022816"/>
    </source>
</evidence>
<sequence>MDSGESGVGGGGGKIRTRRYHLAAASSKPYPRNKQGIMTIVKESIKNIVPTWLQRYFTQNEETSPNEQRNLEGDINYHPAFADDITENALEIDGRITPEPTRITLGEPSTSRSSLNFTDILTRPSLHRSHVNCNILDSPSSFSQPSTSTAFPVNNSRLSLGKEMKDSTSQHEDDNISTTSGFSSRASDKDITVSKNASVPPLWSAESERPVSLPQHLANSSKKPGFNLSAFGALSPSLGNASFLKASQLGNSPFYPGKTTYGGAAATTRQSKLRITPYQTPIRRQMKAKQVSAQSYGVTSSTARRILQSLEKLSSPLADAKRIPSSVSTSLSSPLENSMLNVSNFHSSRKRVETHYPPVQKLVTPKPVSRSMTHSQFFKPSLVSAAESSRVRQRLEINHKAGQEQRLTMELQSEQSKSVTSPTFTTSTANGLPPAIGSGGGKMRKERGIHYVPKPTQDEEMEIPALPEISLPISTSSLPKFSFGPLASSSGPSLTPSAAQPVTNKVQPASSPVFKFSSPIVKSTEAEMLPPGSIGGFKFSAPVAKSSDLSGSRNTSLSPQINSAVNSISNKKENEYDGPFKPAKILKEGSVLDILKSPDFASPTSISTSSSSITPYVETSTVVYTRPAISNFSGPVSGLGDPMKQMPTHWPHDTCLTQNKLAENKCTSCQITKVPTSSGTKQTEALAQNIIKSVVSSTEAQGFGYKFKAGVGTWDCDTCLVQNKSETAKCVACETPKPGTGVKHALVLPFVTDNATTTVSSSSSSTNVTNTLGFGDKFKKPKGAWECSVCLVSNLEENNQCVACQSDKAGSSVPVVSGSASSLPTLSGGFLNLDKFKKPEGSWDCETCLVQNKADATKCIACESSKPGHKTEFKGFNTATSEPSASSFKFGIQSSSELSQTAGKNFKFGEQAGFKFGITSDLGSSGGFKFSKNEGSNPGSFSSESKSEESVKEGKNTTTFSFGLPAGASSSSSTSFQFGIANLGQQEKKDGANKPVVAGFTFGTSSIGATTASEKKTGISTFKFGNVEEKEIVESPFSSKKSEEKKEASSAKGGFTFGNIDPVNAPPLTLGRTDEKQEVGASSTPLVFGKKAESEESKAQSMFSFGKTEQTKDNGTIKSAFNFGLAKPAEKPSEQQIKTTFAFGGQASSADPAPAKEAFTFLSSTSSNTPGPSVSLGGSSSSSGGGTIFSSTTSSSAPPPAFLFGQASNIVSNSAFGNASDSNTTQSFGFAQDSKPPTTTSSINTPVPFLFGSVAPTNITANTGFSFSAPTTTAPPTGSSSSFVFGSGSSVSTAGPAFGASQTPTFGQSQASNQTSTPTFGSLSSSSLFPASSLPAPPAFGTVSSNAQPSVFGQQANQPLGFGSGTAPSTGQVFQLGSSTANFNFSSSSPRIFTFGASSTAPAQPTGSSGFAFSQASSFNLGRNNGKGINSTGSSVPGRKIKTAVRRRK</sequence>
<keyword evidence="10" id="KW-0653">Protein transport</keyword>
<dbReference type="SUPFAM" id="SSF90209">
    <property type="entry name" value="Ran binding protein zinc finger-like"/>
    <property type="match status" value="3"/>
</dbReference>
<feature type="compositionally biased region" description="Polar residues" evidence="21">
    <location>
        <begin position="176"/>
        <end position="185"/>
    </location>
</feature>
<feature type="domain" description="RanBP2-type" evidence="22">
    <location>
        <begin position="839"/>
        <end position="868"/>
    </location>
</feature>
<comment type="subcellular location">
    <subcellularLocation>
        <location evidence="2">Nucleus membrane</location>
    </subcellularLocation>
    <subcellularLocation>
        <location evidence="3">Nucleus</location>
        <location evidence="3">Nuclear pore complex</location>
    </subcellularLocation>
</comment>
<evidence type="ECO:0000256" key="15">
    <source>
        <dbReference type="ARBA" id="ARBA00023242"/>
    </source>
</evidence>
<keyword evidence="14" id="KW-0472">Membrane</keyword>
<dbReference type="Pfam" id="PF10599">
    <property type="entry name" value="Nup_retrotrp_bd"/>
    <property type="match status" value="1"/>
</dbReference>
<feature type="region of interest" description="Disordered" evidence="21">
    <location>
        <begin position="1126"/>
        <end position="1196"/>
    </location>
</feature>
<feature type="compositionally biased region" description="Low complexity" evidence="21">
    <location>
        <begin position="933"/>
        <end position="944"/>
    </location>
</feature>
<evidence type="ECO:0000256" key="20">
    <source>
        <dbReference type="PROSITE-ProRule" id="PRU00322"/>
    </source>
</evidence>
<evidence type="ECO:0000256" key="18">
    <source>
        <dbReference type="ARBA" id="ARBA00078197"/>
    </source>
</evidence>
<dbReference type="GO" id="GO:0006405">
    <property type="term" value="P:RNA export from nucleus"/>
    <property type="evidence" value="ECO:0007669"/>
    <property type="project" value="TreeGrafter"/>
</dbReference>
<protein>
    <recommendedName>
        <fullName evidence="17">Nuclear pore complex protein Nup153</fullName>
    </recommendedName>
    <alternativeName>
        <fullName evidence="19">153 kDa nucleoporin</fullName>
    </alternativeName>
    <alternativeName>
        <fullName evidence="18">Nucleoporin Nup153</fullName>
    </alternativeName>
</protein>
<feature type="compositionally biased region" description="Basic and acidic residues" evidence="21">
    <location>
        <begin position="1040"/>
        <end position="1049"/>
    </location>
</feature>
<evidence type="ECO:0000313" key="23">
    <source>
        <dbReference type="Proteomes" id="UP001652622"/>
    </source>
</evidence>
<dbReference type="InterPro" id="IPR026054">
    <property type="entry name" value="Nucleoporin"/>
</dbReference>
<feature type="region of interest" description="Disordered" evidence="21">
    <location>
        <begin position="1033"/>
        <end position="1112"/>
    </location>
</feature>
<dbReference type="CTD" id="9972"/>
<reference evidence="24" key="1">
    <citation type="submission" date="2025-08" db="UniProtKB">
        <authorList>
            <consortium name="RefSeq"/>
        </authorList>
    </citation>
    <scope>IDENTIFICATION</scope>
    <source>
        <tissue evidence="24">Blood</tissue>
    </source>
</reference>
<dbReference type="RefSeq" id="XP_034285077.1">
    <property type="nucleotide sequence ID" value="XM_034429186.2"/>
</dbReference>
<dbReference type="GO" id="GO:0006606">
    <property type="term" value="P:protein import into nucleus"/>
    <property type="evidence" value="ECO:0007669"/>
    <property type="project" value="TreeGrafter"/>
</dbReference>
<evidence type="ECO:0000256" key="9">
    <source>
        <dbReference type="ARBA" id="ARBA00022833"/>
    </source>
</evidence>
<feature type="compositionally biased region" description="Basic and acidic residues" evidence="21">
    <location>
        <begin position="945"/>
        <end position="955"/>
    </location>
</feature>
<keyword evidence="11" id="KW-0811">Translocation</keyword>
<dbReference type="InterPro" id="IPR001876">
    <property type="entry name" value="Znf_RanBP2"/>
</dbReference>
<feature type="compositionally biased region" description="Basic residues" evidence="21">
    <location>
        <begin position="1439"/>
        <end position="1449"/>
    </location>
</feature>
<feature type="compositionally biased region" description="Low complexity" evidence="21">
    <location>
        <begin position="960"/>
        <end position="969"/>
    </location>
</feature>
<keyword evidence="5" id="KW-0479">Metal-binding</keyword>
<organism evidence="23 24">
    <name type="scientific">Pantherophis guttatus</name>
    <name type="common">Corn snake</name>
    <name type="synonym">Elaphe guttata</name>
    <dbReference type="NCBI Taxonomy" id="94885"/>
    <lineage>
        <taxon>Eukaryota</taxon>
        <taxon>Metazoa</taxon>
        <taxon>Chordata</taxon>
        <taxon>Craniata</taxon>
        <taxon>Vertebrata</taxon>
        <taxon>Euteleostomi</taxon>
        <taxon>Lepidosauria</taxon>
        <taxon>Squamata</taxon>
        <taxon>Bifurcata</taxon>
        <taxon>Unidentata</taxon>
        <taxon>Episquamata</taxon>
        <taxon>Toxicofera</taxon>
        <taxon>Serpentes</taxon>
        <taxon>Colubroidea</taxon>
        <taxon>Colubridae</taxon>
        <taxon>Colubrinae</taxon>
        <taxon>Pantherophis</taxon>
    </lineage>
</organism>
<keyword evidence="9" id="KW-0862">Zinc</keyword>
<evidence type="ECO:0000256" key="19">
    <source>
        <dbReference type="ARBA" id="ARBA00079437"/>
    </source>
</evidence>
<dbReference type="InParanoid" id="A0A6P9CPD6"/>
<feature type="compositionally biased region" description="Polar residues" evidence="21">
    <location>
        <begin position="1300"/>
        <end position="1314"/>
    </location>
</feature>
<feature type="region of interest" description="Disordered" evidence="21">
    <location>
        <begin position="139"/>
        <end position="195"/>
    </location>
</feature>
<feature type="region of interest" description="Disordered" evidence="21">
    <location>
        <begin position="933"/>
        <end position="969"/>
    </location>
</feature>
<evidence type="ECO:0000256" key="4">
    <source>
        <dbReference type="ARBA" id="ARBA00022448"/>
    </source>
</evidence>
<dbReference type="GO" id="GO:0005643">
    <property type="term" value="C:nuclear pore"/>
    <property type="evidence" value="ECO:0007669"/>
    <property type="project" value="UniProtKB-SubCell"/>
</dbReference>
<name>A0A6P9CPD6_PANGU</name>
<evidence type="ECO:0000256" key="3">
    <source>
        <dbReference type="ARBA" id="ARBA00004567"/>
    </source>
</evidence>
<feature type="region of interest" description="Disordered" evidence="21">
    <location>
        <begin position="1422"/>
        <end position="1449"/>
    </location>
</feature>